<evidence type="ECO:0000256" key="1">
    <source>
        <dbReference type="ARBA" id="ARBA00004123"/>
    </source>
</evidence>
<keyword evidence="3" id="KW-0698">rRNA processing</keyword>
<dbReference type="EMBL" id="JAAGAX010000015">
    <property type="protein sequence ID" value="KAF2290508.1"/>
    <property type="molecule type" value="Genomic_DNA"/>
</dbReference>
<dbReference type="InterPro" id="IPR010301">
    <property type="entry name" value="RRP1"/>
</dbReference>
<evidence type="ECO:0000256" key="2">
    <source>
        <dbReference type="ARBA" id="ARBA00006374"/>
    </source>
</evidence>
<gene>
    <name evidence="6" type="ORF">GH714_014185</name>
</gene>
<feature type="region of interest" description="Disordered" evidence="5">
    <location>
        <begin position="419"/>
        <end position="458"/>
    </location>
</feature>
<dbReference type="Proteomes" id="UP000467840">
    <property type="component" value="Chromosome 2"/>
</dbReference>
<dbReference type="GO" id="GO:0030688">
    <property type="term" value="C:preribosome, small subunit precursor"/>
    <property type="evidence" value="ECO:0007669"/>
    <property type="project" value="InterPro"/>
</dbReference>
<dbReference type="Pfam" id="PF05997">
    <property type="entry name" value="Nop52"/>
    <property type="match status" value="1"/>
</dbReference>
<evidence type="ECO:0000256" key="4">
    <source>
        <dbReference type="ARBA" id="ARBA00023242"/>
    </source>
</evidence>
<accession>A0A6A6KRD0</accession>
<feature type="region of interest" description="Disordered" evidence="5">
    <location>
        <begin position="317"/>
        <end position="379"/>
    </location>
</feature>
<feature type="compositionally biased region" description="Polar residues" evidence="5">
    <location>
        <begin position="317"/>
        <end position="327"/>
    </location>
</feature>
<comment type="caution">
    <text evidence="6">The sequence shown here is derived from an EMBL/GenBank/DDBJ whole genome shotgun (WGS) entry which is preliminary data.</text>
</comment>
<evidence type="ECO:0000313" key="7">
    <source>
        <dbReference type="Proteomes" id="UP000467840"/>
    </source>
</evidence>
<organism evidence="6 7">
    <name type="scientific">Hevea brasiliensis</name>
    <name type="common">Para rubber tree</name>
    <name type="synonym">Siphonia brasiliensis</name>
    <dbReference type="NCBI Taxonomy" id="3981"/>
    <lineage>
        <taxon>Eukaryota</taxon>
        <taxon>Viridiplantae</taxon>
        <taxon>Streptophyta</taxon>
        <taxon>Embryophyta</taxon>
        <taxon>Tracheophyta</taxon>
        <taxon>Spermatophyta</taxon>
        <taxon>Magnoliopsida</taxon>
        <taxon>eudicotyledons</taxon>
        <taxon>Gunneridae</taxon>
        <taxon>Pentapetalae</taxon>
        <taxon>rosids</taxon>
        <taxon>fabids</taxon>
        <taxon>Malpighiales</taxon>
        <taxon>Euphorbiaceae</taxon>
        <taxon>Crotonoideae</taxon>
        <taxon>Micrandreae</taxon>
        <taxon>Hevea</taxon>
    </lineage>
</organism>
<reference evidence="6 7" key="1">
    <citation type="journal article" date="2020" name="Mol. Plant">
        <title>The Chromosome-Based Rubber Tree Genome Provides New Insights into Spurge Genome Evolution and Rubber Biosynthesis.</title>
        <authorList>
            <person name="Liu J."/>
            <person name="Shi C."/>
            <person name="Shi C.C."/>
            <person name="Li W."/>
            <person name="Zhang Q.J."/>
            <person name="Zhang Y."/>
            <person name="Li K."/>
            <person name="Lu H.F."/>
            <person name="Shi C."/>
            <person name="Zhu S.T."/>
            <person name="Xiao Z.Y."/>
            <person name="Nan H."/>
            <person name="Yue Y."/>
            <person name="Zhu X.G."/>
            <person name="Wu Y."/>
            <person name="Hong X.N."/>
            <person name="Fan G.Y."/>
            <person name="Tong Y."/>
            <person name="Zhang D."/>
            <person name="Mao C.L."/>
            <person name="Liu Y.L."/>
            <person name="Hao S.J."/>
            <person name="Liu W.Q."/>
            <person name="Lv M.Q."/>
            <person name="Zhang H.B."/>
            <person name="Liu Y."/>
            <person name="Hu-Tang G.R."/>
            <person name="Wang J.P."/>
            <person name="Wang J.H."/>
            <person name="Sun Y.H."/>
            <person name="Ni S.B."/>
            <person name="Chen W.B."/>
            <person name="Zhang X.C."/>
            <person name="Jiao Y.N."/>
            <person name="Eichler E.E."/>
            <person name="Li G.H."/>
            <person name="Liu X."/>
            <person name="Gao L.Z."/>
        </authorList>
    </citation>
    <scope>NUCLEOTIDE SEQUENCE [LARGE SCALE GENOMIC DNA]</scope>
    <source>
        <strain evidence="7">cv. GT1</strain>
        <tissue evidence="6">Leaf</tissue>
    </source>
</reference>
<feature type="compositionally biased region" description="Basic residues" evidence="5">
    <location>
        <begin position="428"/>
        <end position="438"/>
    </location>
</feature>
<dbReference type="GO" id="GO:0005634">
    <property type="term" value="C:nucleus"/>
    <property type="evidence" value="ECO:0007669"/>
    <property type="project" value="UniProtKB-SubCell"/>
</dbReference>
<name>A0A6A6KRD0_HEVBR</name>
<evidence type="ECO:0000256" key="5">
    <source>
        <dbReference type="SAM" id="MobiDB-lite"/>
    </source>
</evidence>
<proteinExistence type="inferred from homology"/>
<feature type="compositionally biased region" description="Basic residues" evidence="5">
    <location>
        <begin position="329"/>
        <end position="350"/>
    </location>
</feature>
<dbReference type="PANTHER" id="PTHR13026:SF0">
    <property type="entry name" value="RIBOSOMAL RNA PROCESSING 1B"/>
    <property type="match status" value="1"/>
</dbReference>
<dbReference type="PANTHER" id="PTHR13026">
    <property type="entry name" value="NNP-1 PROTEIN NOVEL NUCLEAR PROTEIN 1 NOP52"/>
    <property type="match status" value="1"/>
</dbReference>
<comment type="subcellular location">
    <subcellularLocation>
        <location evidence="1">Nucleus</location>
    </subcellularLocation>
</comment>
<keyword evidence="4" id="KW-0539">Nucleus</keyword>
<evidence type="ECO:0000256" key="3">
    <source>
        <dbReference type="ARBA" id="ARBA00022552"/>
    </source>
</evidence>
<dbReference type="AlphaFoldDB" id="A0A6A6KRD0"/>
<keyword evidence="7" id="KW-1185">Reference proteome</keyword>
<comment type="similarity">
    <text evidence="2">Belongs to the RRP1 family.</text>
</comment>
<protein>
    <submittedName>
        <fullName evidence="6">Uncharacterized protein</fullName>
    </submittedName>
</protein>
<sequence>MDGAQAGLSLIKQLASCDNKTRNRSLGVLLKSWLPSQSQISEDDMKKLWKGLFYCVWHADKLPAQAHLIDRLSSILPQLHLPISVQYFSVFLLTMRREWTGIDGLRLDKFYLLIRKFMLFFFLLLKKNSWDLELSTRLMGVLVESTFLADDNLLGNGVNYHIASVFLEELRPLLPLSKQVLDVLLGPFVSVMGKVSDKILLAKIKSNVFDWLLKMGNRLLEVKKSKVDVDSGNDVLVLGTIALAFGFSAKFFELGSAVECPQGNRKVLFGLHEQFLKLEKDFASLGIDISLPEVNEDTDEDEVPTLVPLSTGMEVAASNTDVANMSGSKRLKRCKKAKKESSSSRKKAKKQNNLSSDCDTEEDDNVVMPNYGNSNEESNHDASLITFNKSVISNLQMQFEKVAAEVGLDKNVGSACDFPEVTGNGIVSKKRKRAKSTNKKQSDDPELSSEVNADGGAT</sequence>
<evidence type="ECO:0000313" key="6">
    <source>
        <dbReference type="EMBL" id="KAF2290508.1"/>
    </source>
</evidence>
<dbReference type="GO" id="GO:0006364">
    <property type="term" value="P:rRNA processing"/>
    <property type="evidence" value="ECO:0007669"/>
    <property type="project" value="UniProtKB-KW"/>
</dbReference>